<dbReference type="AlphaFoldDB" id="A0A6C0JUQ9"/>
<evidence type="ECO:0000313" key="1">
    <source>
        <dbReference type="EMBL" id="QHU08546.1"/>
    </source>
</evidence>
<name>A0A6C0JUQ9_9ZZZZ</name>
<organism evidence="1">
    <name type="scientific">viral metagenome</name>
    <dbReference type="NCBI Taxonomy" id="1070528"/>
    <lineage>
        <taxon>unclassified sequences</taxon>
        <taxon>metagenomes</taxon>
        <taxon>organismal metagenomes</taxon>
    </lineage>
</organism>
<protein>
    <submittedName>
        <fullName evidence="1">Uncharacterized protein</fullName>
    </submittedName>
</protein>
<proteinExistence type="predicted"/>
<dbReference type="EMBL" id="MN740698">
    <property type="protein sequence ID" value="QHU08546.1"/>
    <property type="molecule type" value="Genomic_DNA"/>
</dbReference>
<accession>A0A6C0JUQ9</accession>
<sequence length="313" mass="36123">MASKLPFLHLAYDEEHPILSIVFKHHSTYRLTSEPLPASCKAVRMYSSPGIRSVDDESQASTTFKYWIIKRDGDNESSIDRFFRLHTTCRSFGWCSLIQLLGDSYSPLTKMEYSRISTRSFRCIDSLDFTGFMNDDLEVVLGMIKGRQGSQAFPHLEALRVGSYQGLELLLSTFELTKLFRVEIDRLTKLSVLDKLPPSVTHLKVLHFGPIYSEDKCTRRIETVIMDEYYSYCLPFERLASVCQTLVLVSELRNRSDPLQKEATVTINLHDSTSATKIVYMQREGFICNCLENLKFKFNLEREEEEYASILVR</sequence>
<reference evidence="1" key="1">
    <citation type="journal article" date="2020" name="Nature">
        <title>Giant virus diversity and host interactions through global metagenomics.</title>
        <authorList>
            <person name="Schulz F."/>
            <person name="Roux S."/>
            <person name="Paez-Espino D."/>
            <person name="Jungbluth S."/>
            <person name="Walsh D.A."/>
            <person name="Denef V.J."/>
            <person name="McMahon K.D."/>
            <person name="Konstantinidis K.T."/>
            <person name="Eloe-Fadrosh E.A."/>
            <person name="Kyrpides N.C."/>
            <person name="Woyke T."/>
        </authorList>
    </citation>
    <scope>NUCLEOTIDE SEQUENCE</scope>
    <source>
        <strain evidence="1">GVMAG-S-1063924-116</strain>
    </source>
</reference>